<evidence type="ECO:0000313" key="4">
    <source>
        <dbReference type="EMBL" id="ACU71631.1"/>
    </source>
</evidence>
<dbReference type="Proteomes" id="UP000000851">
    <property type="component" value="Chromosome"/>
</dbReference>
<dbReference type="InterPro" id="IPR036052">
    <property type="entry name" value="TrpB-like_PALP_sf"/>
</dbReference>
<protein>
    <submittedName>
        <fullName evidence="4">Pyridoxal-5'-phosphate-dependent protein beta subunit</fullName>
    </submittedName>
</protein>
<evidence type="ECO:0000256" key="1">
    <source>
        <dbReference type="ARBA" id="ARBA00001933"/>
    </source>
</evidence>
<dbReference type="STRING" id="479433.Caci_2716"/>
<gene>
    <name evidence="4" type="ordered locus">Caci_2716</name>
</gene>
<feature type="domain" description="Tryptophan synthase beta chain-like PALP" evidence="3">
    <location>
        <begin position="106"/>
        <end position="411"/>
    </location>
</feature>
<dbReference type="EMBL" id="CP001700">
    <property type="protein sequence ID" value="ACU71631.1"/>
    <property type="molecule type" value="Genomic_DNA"/>
</dbReference>
<proteinExistence type="predicted"/>
<evidence type="ECO:0000259" key="3">
    <source>
        <dbReference type="Pfam" id="PF00291"/>
    </source>
</evidence>
<dbReference type="eggNOG" id="COG0498">
    <property type="taxonomic scope" value="Bacteria"/>
</dbReference>
<reference evidence="4 5" key="1">
    <citation type="journal article" date="2009" name="Stand. Genomic Sci.">
        <title>Complete genome sequence of Catenulispora acidiphila type strain (ID 139908).</title>
        <authorList>
            <person name="Copeland A."/>
            <person name="Lapidus A."/>
            <person name="Glavina Del Rio T."/>
            <person name="Nolan M."/>
            <person name="Lucas S."/>
            <person name="Chen F."/>
            <person name="Tice H."/>
            <person name="Cheng J.F."/>
            <person name="Bruce D."/>
            <person name="Goodwin L."/>
            <person name="Pitluck S."/>
            <person name="Mikhailova N."/>
            <person name="Pati A."/>
            <person name="Ivanova N."/>
            <person name="Mavromatis K."/>
            <person name="Chen A."/>
            <person name="Palaniappan K."/>
            <person name="Chain P."/>
            <person name="Land M."/>
            <person name="Hauser L."/>
            <person name="Chang Y.J."/>
            <person name="Jeffries C.D."/>
            <person name="Chertkov O."/>
            <person name="Brettin T."/>
            <person name="Detter J.C."/>
            <person name="Han C."/>
            <person name="Ali Z."/>
            <person name="Tindall B.J."/>
            <person name="Goker M."/>
            <person name="Bristow J."/>
            <person name="Eisen J.A."/>
            <person name="Markowitz V."/>
            <person name="Hugenholtz P."/>
            <person name="Kyrpides N.C."/>
            <person name="Klenk H.P."/>
        </authorList>
    </citation>
    <scope>NUCLEOTIDE SEQUENCE [LARGE SCALE GENOMIC DNA]</scope>
    <source>
        <strain evidence="5">DSM 44928 / JCM 14897 / NBRC 102108 / NRRL B-24433 / ID139908</strain>
    </source>
</reference>
<keyword evidence="2" id="KW-0663">Pyridoxal phosphate</keyword>
<dbReference type="InParanoid" id="C7PZH4"/>
<comment type="cofactor">
    <cofactor evidence="1">
        <name>pyridoxal 5'-phosphate</name>
        <dbReference type="ChEBI" id="CHEBI:597326"/>
    </cofactor>
</comment>
<keyword evidence="5" id="KW-1185">Reference proteome</keyword>
<dbReference type="InterPro" id="IPR001926">
    <property type="entry name" value="TrpB-like_PALP"/>
</dbReference>
<organism evidence="4 5">
    <name type="scientific">Catenulispora acidiphila (strain DSM 44928 / JCM 14897 / NBRC 102108 / NRRL B-24433 / ID139908)</name>
    <dbReference type="NCBI Taxonomy" id="479433"/>
    <lineage>
        <taxon>Bacteria</taxon>
        <taxon>Bacillati</taxon>
        <taxon>Actinomycetota</taxon>
        <taxon>Actinomycetes</taxon>
        <taxon>Catenulisporales</taxon>
        <taxon>Catenulisporaceae</taxon>
        <taxon>Catenulispora</taxon>
    </lineage>
</organism>
<dbReference type="KEGG" id="cai:Caci_2716"/>
<evidence type="ECO:0000313" key="5">
    <source>
        <dbReference type="Proteomes" id="UP000000851"/>
    </source>
</evidence>
<dbReference type="Gene3D" id="3.40.50.1100">
    <property type="match status" value="2"/>
</dbReference>
<accession>C7PZH4</accession>
<dbReference type="HOGENOM" id="CLU_028142_4_1_11"/>
<dbReference type="SUPFAM" id="SSF53686">
    <property type="entry name" value="Tryptophan synthase beta subunit-like PLP-dependent enzymes"/>
    <property type="match status" value="1"/>
</dbReference>
<evidence type="ECO:0000256" key="2">
    <source>
        <dbReference type="ARBA" id="ARBA00022898"/>
    </source>
</evidence>
<dbReference type="RefSeq" id="WP_012786924.1">
    <property type="nucleotide sequence ID" value="NC_013131.1"/>
</dbReference>
<dbReference type="Pfam" id="PF00291">
    <property type="entry name" value="PALP"/>
    <property type="match status" value="1"/>
</dbReference>
<name>C7PZH4_CATAD</name>
<dbReference type="GO" id="GO:1901605">
    <property type="term" value="P:alpha-amino acid metabolic process"/>
    <property type="evidence" value="ECO:0007669"/>
    <property type="project" value="UniProtKB-ARBA"/>
</dbReference>
<sequence precursor="true">MAEFIGNYESLIRKVRGSAGDGTSGAGDTNSAGEAGSAKVIRYFCVRCEHEFIEPAFNKCTECGGAIDAIYDLDQVQIPAEKQGPDPLQHYFSLLPVRERSSLHWGGEGNTPCFQVPELASALGIAQLYFKNEAVNPTSSTKDRVASVCLSRFGELGVRDLVLSSTGNSSTAYARAVSLVPGFTLHIFVGREFVSRLNYADHPRIVTHVVDGEFVTAGRVGERFAQDNGFFWEGGFFNLGRREGLKLAYLEAYDEMQAEPDYVFQAVSSGMGLVGAYKGAVEYRELGRLGKVPSFMAVQQASCSPMAQAFAEDADQIAPRHVVRDPKGLAYAILRGDPTGTYPYIRDLCLTSGGRILAAGEERIRHARRVLAETVGVDVCFASSTAFAGVLEAAEAGLLAPDSVVLVNLTGADRPAAQVATIGRTHA</sequence>
<dbReference type="AlphaFoldDB" id="C7PZH4"/>